<organism evidence="1">
    <name type="scientific">Leucothrix mucor</name>
    <dbReference type="NCBI Taxonomy" id="45248"/>
    <lineage>
        <taxon>Bacteria</taxon>
        <taxon>Pseudomonadati</taxon>
        <taxon>Pseudomonadota</taxon>
        <taxon>Gammaproteobacteria</taxon>
        <taxon>Thiotrichales</taxon>
        <taxon>Thiotrichaceae</taxon>
        <taxon>Leucothrix</taxon>
    </lineage>
</organism>
<dbReference type="EMBL" id="DRMS01000264">
    <property type="protein sequence ID" value="HFC92559.1"/>
    <property type="molecule type" value="Genomic_DNA"/>
</dbReference>
<protein>
    <submittedName>
        <fullName evidence="1">DUF3570 domain-containing protein</fullName>
    </submittedName>
</protein>
<sequence>MQLTKNQKKSKNNLALAAASLLSATSLPSVSVADWSQEAAVLYYGENDQRVQDGSFKYNGVRTTEGEKGDNKLTLNLGIDTLTGASPSGITPSNEIQIFTSPSGNSTITHSAGKLPLDDSFKDTRLSASANWEQPLVNEGTRGNIGASFSKEYDYLHLGLSGGLSKELANKNTQFSVGLAFSADTLKPVGNAPIPFANENATKGSSTKSKKTLDAMLGVTQILSKNTILQLNYGMSAVNGYLNDPYKWVSRVNNTGKIIENLYESRPDSRTGHNLFGAIKQTLSDSNVLSTSARLHTDDWGIDSYTLDAKYRVGLGSRKSIEPHIRYYHQSAADFYRPQLDASATLPQYASADYRLAEFNAYTLGTTYRWGGKNNRDWRLTGEFYTQKPKTVALTKGQAGLDANPGFNAVMLSIGVKF</sequence>
<dbReference type="Pfam" id="PF12094">
    <property type="entry name" value="DUF3570"/>
    <property type="match status" value="1"/>
</dbReference>
<dbReference type="AlphaFoldDB" id="A0A7V2T336"/>
<proteinExistence type="predicted"/>
<gene>
    <name evidence="1" type="ORF">ENJ51_07075</name>
</gene>
<accession>A0A7V2T336</accession>
<dbReference type="InterPro" id="IPR021953">
    <property type="entry name" value="DUF3570"/>
</dbReference>
<reference evidence="1" key="1">
    <citation type="journal article" date="2020" name="mSystems">
        <title>Genome- and Community-Level Interaction Insights into Carbon Utilization and Element Cycling Functions of Hydrothermarchaeota in Hydrothermal Sediment.</title>
        <authorList>
            <person name="Zhou Z."/>
            <person name="Liu Y."/>
            <person name="Xu W."/>
            <person name="Pan J."/>
            <person name="Luo Z.H."/>
            <person name="Li M."/>
        </authorList>
    </citation>
    <scope>NUCLEOTIDE SEQUENCE [LARGE SCALE GENOMIC DNA]</scope>
    <source>
        <strain evidence="1">HyVt-493</strain>
    </source>
</reference>
<name>A0A7V2T336_LEUMU</name>
<comment type="caution">
    <text evidence="1">The sequence shown here is derived from an EMBL/GenBank/DDBJ whole genome shotgun (WGS) entry which is preliminary data.</text>
</comment>
<dbReference type="Proteomes" id="UP000885750">
    <property type="component" value="Unassembled WGS sequence"/>
</dbReference>
<evidence type="ECO:0000313" key="1">
    <source>
        <dbReference type="EMBL" id="HFC92559.1"/>
    </source>
</evidence>